<evidence type="ECO:0000256" key="4">
    <source>
        <dbReference type="ARBA" id="ARBA00022801"/>
    </source>
</evidence>
<gene>
    <name evidence="8" type="ORF">FB390_2951</name>
</gene>
<dbReference type="RefSeq" id="WP_141809426.1">
    <property type="nucleotide sequence ID" value="NZ_VFPG01000001.1"/>
</dbReference>
<dbReference type="AlphaFoldDB" id="A0A543FC22"/>
<evidence type="ECO:0000256" key="2">
    <source>
        <dbReference type="ARBA" id="ARBA00022759"/>
    </source>
</evidence>
<accession>A0A543FC22</accession>
<feature type="compositionally biased region" description="Polar residues" evidence="7">
    <location>
        <begin position="20"/>
        <end position="29"/>
    </location>
</feature>
<evidence type="ECO:0000313" key="8">
    <source>
        <dbReference type="EMBL" id="TQM31296.1"/>
    </source>
</evidence>
<keyword evidence="1" id="KW-0540">Nuclease</keyword>
<dbReference type="EMBL" id="VFPG01000001">
    <property type="protein sequence ID" value="TQM31296.1"/>
    <property type="molecule type" value="Genomic_DNA"/>
</dbReference>
<evidence type="ECO:0000256" key="7">
    <source>
        <dbReference type="SAM" id="MobiDB-lite"/>
    </source>
</evidence>
<dbReference type="CDD" id="cd00221">
    <property type="entry name" value="Vsr"/>
    <property type="match status" value="1"/>
</dbReference>
<feature type="region of interest" description="Disordered" evidence="7">
    <location>
        <begin position="1"/>
        <end position="32"/>
    </location>
</feature>
<evidence type="ECO:0000313" key="9">
    <source>
        <dbReference type="Proteomes" id="UP000316331"/>
    </source>
</evidence>
<dbReference type="Gene3D" id="3.40.960.10">
    <property type="entry name" value="VSR Endonuclease"/>
    <property type="match status" value="1"/>
</dbReference>
<dbReference type="NCBIfam" id="TIGR00632">
    <property type="entry name" value="vsr"/>
    <property type="match status" value="1"/>
</dbReference>
<dbReference type="GO" id="GO:0004519">
    <property type="term" value="F:endonuclease activity"/>
    <property type="evidence" value="ECO:0007669"/>
    <property type="project" value="UniProtKB-KW"/>
</dbReference>
<protein>
    <submittedName>
        <fullName evidence="8">T/G mismatch-specific endonuclease</fullName>
    </submittedName>
</protein>
<keyword evidence="4" id="KW-0378">Hydrolase</keyword>
<feature type="region of interest" description="Disordered" evidence="7">
    <location>
        <begin position="148"/>
        <end position="172"/>
    </location>
</feature>
<dbReference type="OrthoDB" id="9801520at2"/>
<proteinExistence type="inferred from homology"/>
<dbReference type="SUPFAM" id="SSF52980">
    <property type="entry name" value="Restriction endonuclease-like"/>
    <property type="match status" value="1"/>
</dbReference>
<keyword evidence="2 8" id="KW-0255">Endonuclease</keyword>
<keyword evidence="9" id="KW-1185">Reference proteome</keyword>
<keyword evidence="3" id="KW-0227">DNA damage</keyword>
<evidence type="ECO:0000256" key="5">
    <source>
        <dbReference type="ARBA" id="ARBA00023204"/>
    </source>
</evidence>
<comment type="similarity">
    <text evidence="6">Belongs to the Vsr family.</text>
</comment>
<organism evidence="8 9">
    <name type="scientific">Nocardia bhagyanarayanae</name>
    <dbReference type="NCBI Taxonomy" id="1215925"/>
    <lineage>
        <taxon>Bacteria</taxon>
        <taxon>Bacillati</taxon>
        <taxon>Actinomycetota</taxon>
        <taxon>Actinomycetes</taxon>
        <taxon>Mycobacteriales</taxon>
        <taxon>Nocardiaceae</taxon>
        <taxon>Nocardia</taxon>
    </lineage>
</organism>
<name>A0A543FC22_9NOCA</name>
<dbReference type="GO" id="GO:0006298">
    <property type="term" value="P:mismatch repair"/>
    <property type="evidence" value="ECO:0007669"/>
    <property type="project" value="InterPro"/>
</dbReference>
<sequence>MARSPNEGSWASSPGRRRNMQANRSQDTQPELAVRRRLHGEGLRYRIAVAPVPGLRRRADIVFTRARIAVFIDGCFWHGCPAHGRQSFKRNVDYWRTKIAMNVARDRETNSRLKSEGWTVLRYWEHEDADLVARDIVRIVRQAQLRPTKGPRSSLTRGLGMYPQPDRDLESD</sequence>
<dbReference type="InterPro" id="IPR004603">
    <property type="entry name" value="DNA_mismatch_endonuc_vsr"/>
</dbReference>
<dbReference type="GO" id="GO:0016787">
    <property type="term" value="F:hydrolase activity"/>
    <property type="evidence" value="ECO:0007669"/>
    <property type="project" value="UniProtKB-KW"/>
</dbReference>
<evidence type="ECO:0000256" key="1">
    <source>
        <dbReference type="ARBA" id="ARBA00022722"/>
    </source>
</evidence>
<reference evidence="8 9" key="1">
    <citation type="submission" date="2019-06" db="EMBL/GenBank/DDBJ databases">
        <title>Sequencing the genomes of 1000 actinobacteria strains.</title>
        <authorList>
            <person name="Klenk H.-P."/>
        </authorList>
    </citation>
    <scope>NUCLEOTIDE SEQUENCE [LARGE SCALE GENOMIC DNA]</scope>
    <source>
        <strain evidence="8 9">DSM 103495</strain>
    </source>
</reference>
<dbReference type="Pfam" id="PF03852">
    <property type="entry name" value="Vsr"/>
    <property type="match status" value="1"/>
</dbReference>
<evidence type="ECO:0000256" key="6">
    <source>
        <dbReference type="ARBA" id="ARBA00029466"/>
    </source>
</evidence>
<dbReference type="InterPro" id="IPR011335">
    <property type="entry name" value="Restrct_endonuc-II-like"/>
</dbReference>
<dbReference type="Proteomes" id="UP000316331">
    <property type="component" value="Unassembled WGS sequence"/>
</dbReference>
<comment type="caution">
    <text evidence="8">The sequence shown here is derived from an EMBL/GenBank/DDBJ whole genome shotgun (WGS) entry which is preliminary data.</text>
</comment>
<evidence type="ECO:0000256" key="3">
    <source>
        <dbReference type="ARBA" id="ARBA00022763"/>
    </source>
</evidence>
<feature type="compositionally biased region" description="Polar residues" evidence="7">
    <location>
        <begin position="1"/>
        <end position="12"/>
    </location>
</feature>
<keyword evidence="5" id="KW-0234">DNA repair</keyword>